<evidence type="ECO:0000256" key="12">
    <source>
        <dbReference type="ARBA" id="ARBA00023187"/>
    </source>
</evidence>
<dbReference type="InterPro" id="IPR012677">
    <property type="entry name" value="Nucleotide-bd_a/b_plait_sf"/>
</dbReference>
<dbReference type="GO" id="GO:0003690">
    <property type="term" value="F:double-stranded DNA binding"/>
    <property type="evidence" value="ECO:0007669"/>
    <property type="project" value="UniProtKB-ARBA"/>
</dbReference>
<evidence type="ECO:0000259" key="16">
    <source>
        <dbReference type="PROSITE" id="PS50102"/>
    </source>
</evidence>
<keyword evidence="9" id="KW-0238">DNA-binding</keyword>
<reference evidence="17" key="2">
    <citation type="submission" date="2025-05" db="UniProtKB">
        <authorList>
            <consortium name="EnsemblMetazoa"/>
        </authorList>
    </citation>
    <scope>IDENTIFICATION</scope>
</reference>
<dbReference type="AlphaFoldDB" id="A0A6P7GQG1"/>
<evidence type="ECO:0000256" key="8">
    <source>
        <dbReference type="ARBA" id="ARBA00023015"/>
    </source>
</evidence>
<dbReference type="InParanoid" id="A0A6P7GQG1"/>
<dbReference type="PANTHER" id="PTHR48033">
    <property type="entry name" value="RNA-BINDING (RRM/RBD/RNP MOTIFS) FAMILY PROTEIN"/>
    <property type="match status" value="1"/>
</dbReference>
<dbReference type="InterPro" id="IPR000504">
    <property type="entry name" value="RRM_dom"/>
</dbReference>
<dbReference type="SUPFAM" id="SSF54928">
    <property type="entry name" value="RNA-binding domain, RBD"/>
    <property type="match status" value="2"/>
</dbReference>
<evidence type="ECO:0000256" key="5">
    <source>
        <dbReference type="ARBA" id="ARBA00022664"/>
    </source>
</evidence>
<keyword evidence="12" id="KW-0508">mRNA splicing</keyword>
<keyword evidence="8" id="KW-0805">Transcription regulation</keyword>
<evidence type="ECO:0000256" key="4">
    <source>
        <dbReference type="ARBA" id="ARBA00022491"/>
    </source>
</evidence>
<protein>
    <recommendedName>
        <fullName evidence="3">TAR DNA-binding protein 43</fullName>
    </recommendedName>
</protein>
<dbReference type="Pfam" id="PF00076">
    <property type="entry name" value="RRM_1"/>
    <property type="match status" value="2"/>
</dbReference>
<dbReference type="FunFam" id="3.30.70.330:FF:000107">
    <property type="entry name" value="TAR DNA-binding protein 43"/>
    <property type="match status" value="1"/>
</dbReference>
<sequence length="389" mass="42580">MVVEYVQVAENEDEDPVELPSEDNGTLLLSTVTAQFPGASGLKYKVSAENKNFRGVRLSDGILHPPPDGEGWGETVFCCVYPKENKRKYSESVESPASKVKRVESKLKCTDLIVLGLPWKATEEDLKEYFEKYGEIVVAQVKRDRGGKSKGYGFIRFEKYESQVKVTGQRHMIEGRWCDVKIPSSKDGNSQLLPCKVFVGRLTEEISVENLRDYFSEYGSVTDVFIPKPFRAFGFITFADPEVAQALCGEDHIIKGVSVHVSTAAPKNESRRPFGNDRSGGGNFGNVWEGNGYSSRNGFGGGNQGSGGWNNQGGSRGGGNNMNDVNNLAPFMNPAFIAAALNQAANWGLMGGGGGNNQDGPHNQKNGGGRYNNSDNYWGRSQNRDGPRY</sequence>
<dbReference type="CDD" id="cd12322">
    <property type="entry name" value="RRM2_TDP43"/>
    <property type="match status" value="1"/>
</dbReference>
<dbReference type="GO" id="GO:0010468">
    <property type="term" value="P:regulation of gene expression"/>
    <property type="evidence" value="ECO:0007669"/>
    <property type="project" value="TreeGrafter"/>
</dbReference>
<keyword evidence="13" id="KW-0539">Nucleus</keyword>
<dbReference type="FunFam" id="3.30.70.330:FF:000098">
    <property type="entry name" value="TAR DNA-binding protein 43"/>
    <property type="match status" value="1"/>
</dbReference>
<dbReference type="OrthoDB" id="2020831at2759"/>
<organism evidence="19">
    <name type="scientific">Diabrotica virgifera virgifera</name>
    <name type="common">western corn rootworm</name>
    <dbReference type="NCBI Taxonomy" id="50390"/>
    <lineage>
        <taxon>Eukaryota</taxon>
        <taxon>Metazoa</taxon>
        <taxon>Ecdysozoa</taxon>
        <taxon>Arthropoda</taxon>
        <taxon>Hexapoda</taxon>
        <taxon>Insecta</taxon>
        <taxon>Pterygota</taxon>
        <taxon>Neoptera</taxon>
        <taxon>Endopterygota</taxon>
        <taxon>Coleoptera</taxon>
        <taxon>Polyphaga</taxon>
        <taxon>Cucujiformia</taxon>
        <taxon>Chrysomeloidea</taxon>
        <taxon>Chrysomelidae</taxon>
        <taxon>Galerucinae</taxon>
        <taxon>Diabroticina</taxon>
        <taxon>Diabroticites</taxon>
        <taxon>Diabrotica</taxon>
    </lineage>
</organism>
<dbReference type="Pfam" id="PF18694">
    <property type="entry name" value="TDP-43_N"/>
    <property type="match status" value="1"/>
</dbReference>
<dbReference type="GO" id="GO:0003723">
    <property type="term" value="F:RNA binding"/>
    <property type="evidence" value="ECO:0007669"/>
    <property type="project" value="UniProtKB-UniRule"/>
</dbReference>
<evidence type="ECO:0000256" key="7">
    <source>
        <dbReference type="ARBA" id="ARBA00022884"/>
    </source>
</evidence>
<feature type="region of interest" description="Disordered" evidence="15">
    <location>
        <begin position="352"/>
        <end position="389"/>
    </location>
</feature>
<dbReference type="CDD" id="cd19609">
    <property type="entry name" value="NTD_TDP-43"/>
    <property type="match status" value="1"/>
</dbReference>
<dbReference type="SMART" id="SM00360">
    <property type="entry name" value="RRM"/>
    <property type="match status" value="2"/>
</dbReference>
<dbReference type="GO" id="GO:0005739">
    <property type="term" value="C:mitochondrion"/>
    <property type="evidence" value="ECO:0007669"/>
    <property type="project" value="UniProtKB-SubCell"/>
</dbReference>
<feature type="compositionally biased region" description="Polar residues" evidence="15">
    <location>
        <begin position="371"/>
        <end position="381"/>
    </location>
</feature>
<evidence type="ECO:0000313" key="19">
    <source>
        <dbReference type="RefSeq" id="XP_028148272.1"/>
    </source>
</evidence>
<evidence type="ECO:0000256" key="15">
    <source>
        <dbReference type="SAM" id="MobiDB-lite"/>
    </source>
</evidence>
<dbReference type="InterPro" id="IPR041105">
    <property type="entry name" value="TDP-43_N"/>
</dbReference>
<dbReference type="CDD" id="cd12321">
    <property type="entry name" value="RRM1_TDP43"/>
    <property type="match status" value="1"/>
</dbReference>
<comment type="subcellular location">
    <subcellularLocation>
        <location evidence="2">Mitochondrion</location>
    </subcellularLocation>
    <subcellularLocation>
        <location evidence="1">Nucleus</location>
    </subcellularLocation>
</comment>
<dbReference type="InterPro" id="IPR035979">
    <property type="entry name" value="RBD_domain_sf"/>
</dbReference>
<keyword evidence="7 14" id="KW-0694">RNA-binding</keyword>
<dbReference type="GO" id="GO:0008380">
    <property type="term" value="P:RNA splicing"/>
    <property type="evidence" value="ECO:0007669"/>
    <property type="project" value="UniProtKB-KW"/>
</dbReference>
<evidence type="ECO:0000256" key="9">
    <source>
        <dbReference type="ARBA" id="ARBA00023125"/>
    </source>
</evidence>
<evidence type="ECO:0000256" key="6">
    <source>
        <dbReference type="ARBA" id="ARBA00022737"/>
    </source>
</evidence>
<feature type="region of interest" description="Disordered" evidence="15">
    <location>
        <begin position="265"/>
        <end position="321"/>
    </location>
</feature>
<dbReference type="GO" id="GO:0000785">
    <property type="term" value="C:chromatin"/>
    <property type="evidence" value="ECO:0007669"/>
    <property type="project" value="TreeGrafter"/>
</dbReference>
<evidence type="ECO:0000256" key="13">
    <source>
        <dbReference type="ARBA" id="ARBA00023242"/>
    </source>
</evidence>
<evidence type="ECO:0000256" key="10">
    <source>
        <dbReference type="ARBA" id="ARBA00023128"/>
    </source>
</evidence>
<keyword evidence="5" id="KW-0507">mRNA processing</keyword>
<dbReference type="PANTHER" id="PTHR48033:SF9">
    <property type="entry name" value="TAR DNA-BINDING PROTEIN 43"/>
    <property type="match status" value="1"/>
</dbReference>
<feature type="domain" description="RRM" evidence="16">
    <location>
        <begin position="110"/>
        <end position="185"/>
    </location>
</feature>
<proteinExistence type="predicted"/>
<evidence type="ECO:0000256" key="3">
    <source>
        <dbReference type="ARBA" id="ARBA00018889"/>
    </source>
</evidence>
<evidence type="ECO:0000313" key="18">
    <source>
        <dbReference type="Proteomes" id="UP001652700"/>
    </source>
</evidence>
<keyword evidence="4" id="KW-0678">Repressor</keyword>
<keyword evidence="6" id="KW-0677">Repeat</keyword>
<name>A0A6P7GQG1_DIAVI</name>
<dbReference type="RefSeq" id="XP_028148272.1">
    <property type="nucleotide sequence ID" value="XM_028292471.1"/>
</dbReference>
<gene>
    <name evidence="19" type="primary">LOC114341664</name>
</gene>
<evidence type="ECO:0000256" key="1">
    <source>
        <dbReference type="ARBA" id="ARBA00004123"/>
    </source>
</evidence>
<evidence type="ECO:0000256" key="14">
    <source>
        <dbReference type="PROSITE-ProRule" id="PRU00176"/>
    </source>
</evidence>
<dbReference type="PROSITE" id="PS50102">
    <property type="entry name" value="RRM"/>
    <property type="match status" value="2"/>
</dbReference>
<feature type="compositionally biased region" description="Gly residues" evidence="15">
    <location>
        <begin position="298"/>
        <end position="320"/>
    </location>
</feature>
<evidence type="ECO:0000313" key="17">
    <source>
        <dbReference type="EnsemblMetazoa" id="XP_050513257.1"/>
    </source>
</evidence>
<keyword evidence="10" id="KW-0496">Mitochondrion</keyword>
<dbReference type="Proteomes" id="UP001652700">
    <property type="component" value="Unplaced"/>
</dbReference>
<dbReference type="Gene3D" id="3.30.70.330">
    <property type="match status" value="2"/>
</dbReference>
<evidence type="ECO:0000256" key="2">
    <source>
        <dbReference type="ARBA" id="ARBA00004173"/>
    </source>
</evidence>
<dbReference type="EnsemblMetazoa" id="XM_050657300.1">
    <property type="protein sequence ID" value="XP_050513257.1"/>
    <property type="gene ID" value="LOC126888874"/>
</dbReference>
<keyword evidence="18" id="KW-1185">Reference proteome</keyword>
<feature type="domain" description="RRM" evidence="16">
    <location>
        <begin position="195"/>
        <end position="266"/>
    </location>
</feature>
<dbReference type="GO" id="GO:0005654">
    <property type="term" value="C:nucleoplasm"/>
    <property type="evidence" value="ECO:0007669"/>
    <property type="project" value="TreeGrafter"/>
</dbReference>
<dbReference type="GO" id="GO:0006397">
    <property type="term" value="P:mRNA processing"/>
    <property type="evidence" value="ECO:0007669"/>
    <property type="project" value="UniProtKB-KW"/>
</dbReference>
<keyword evidence="11" id="KW-0804">Transcription</keyword>
<evidence type="ECO:0000256" key="11">
    <source>
        <dbReference type="ARBA" id="ARBA00023163"/>
    </source>
</evidence>
<reference evidence="19" key="1">
    <citation type="submission" date="2025-04" db="UniProtKB">
        <authorList>
            <consortium name="RefSeq"/>
        </authorList>
    </citation>
    <scope>IDENTIFICATION</scope>
    <source>
        <tissue evidence="19">Whole insect</tissue>
    </source>
</reference>
<accession>A0A6P7GQG1</accession>